<evidence type="ECO:0000256" key="1">
    <source>
        <dbReference type="ARBA" id="ARBA00022801"/>
    </source>
</evidence>
<dbReference type="Proteomes" id="UP001597294">
    <property type="component" value="Unassembled WGS sequence"/>
</dbReference>
<dbReference type="InterPro" id="IPR001932">
    <property type="entry name" value="PPM-type_phosphatase-like_dom"/>
</dbReference>
<dbReference type="EC" id="3.1.3.16" evidence="5"/>
<dbReference type="Pfam" id="PF07228">
    <property type="entry name" value="SpoIIE"/>
    <property type="match status" value="1"/>
</dbReference>
<reference evidence="6" key="1">
    <citation type="journal article" date="2019" name="Int. J. Syst. Evol. Microbiol.">
        <title>The Global Catalogue of Microorganisms (GCM) 10K type strain sequencing project: providing services to taxonomists for standard genome sequencing and annotation.</title>
        <authorList>
            <consortium name="The Broad Institute Genomics Platform"/>
            <consortium name="The Broad Institute Genome Sequencing Center for Infectious Disease"/>
            <person name="Wu L."/>
            <person name="Ma J."/>
        </authorList>
    </citation>
    <scope>NUCLEOTIDE SEQUENCE [LARGE SCALE GENOMIC DNA]</scope>
    <source>
        <strain evidence="6">CGMCC 4.7192</strain>
    </source>
</reference>
<accession>A0ABW5BIT3</accession>
<protein>
    <submittedName>
        <fullName evidence="5">PP2C family protein-serine/threonine phosphatase</fullName>
        <ecNumber evidence="5">3.1.3.16</ecNumber>
    </submittedName>
</protein>
<evidence type="ECO:0000259" key="4">
    <source>
        <dbReference type="PROSITE" id="PS50110"/>
    </source>
</evidence>
<dbReference type="Gene3D" id="3.40.50.2300">
    <property type="match status" value="1"/>
</dbReference>
<evidence type="ECO:0000313" key="5">
    <source>
        <dbReference type="EMBL" id="MFD2206042.1"/>
    </source>
</evidence>
<dbReference type="InterPro" id="IPR011006">
    <property type="entry name" value="CheY-like_superfamily"/>
</dbReference>
<sequence>MEIVRSIGSSHDTNSEHQGDKSAKLIDLQTCTILIVDDEFLIRELIRTKLSTAGFGAIEVAEDGLSGLNRINDTKPDLVILDIEMPSMNGIDVLKRIRANPNFDDMPIIVETAHDDKDFRNEVLLAGATDMISKPIDFELLLVRVKTHLEHRLLVNSLKSYQQRVEQELEAARSMQLQLLPREQDIQCVERMYGVTLDWHYQASSELSGDCWGMHPINDHKFGVFIVDFTGHGVSAAVNTFRLHTVMNDLQKDIESPGQYLAILNNQLIDLIPRGQFATINYSIIDVVNNTLTYASAGHTAPIVGCALTKDLSVGNPTGLPIGIKKSVKFEDHEIAFGDGDFLFLYSDALIETPGDTAPPLDDNGLVELVRETLTLPDKARRLESLLNTFYERSKVLPPDDVTAIWVQR</sequence>
<dbReference type="SUPFAM" id="SSF52172">
    <property type="entry name" value="CheY-like"/>
    <property type="match status" value="1"/>
</dbReference>
<dbReference type="GO" id="GO:0004722">
    <property type="term" value="F:protein serine/threonine phosphatase activity"/>
    <property type="evidence" value="ECO:0007669"/>
    <property type="project" value="UniProtKB-EC"/>
</dbReference>
<dbReference type="RefSeq" id="WP_380251239.1">
    <property type="nucleotide sequence ID" value="NZ_JBHUII010000004.1"/>
</dbReference>
<dbReference type="Pfam" id="PF00072">
    <property type="entry name" value="Response_reg"/>
    <property type="match status" value="1"/>
</dbReference>
<dbReference type="PROSITE" id="PS50110">
    <property type="entry name" value="RESPONSE_REGULATORY"/>
    <property type="match status" value="1"/>
</dbReference>
<keyword evidence="1 5" id="KW-0378">Hydrolase</keyword>
<evidence type="ECO:0000313" key="6">
    <source>
        <dbReference type="Proteomes" id="UP001597294"/>
    </source>
</evidence>
<keyword evidence="2" id="KW-0597">Phosphoprotein</keyword>
<dbReference type="InterPro" id="IPR036457">
    <property type="entry name" value="PPM-type-like_dom_sf"/>
</dbReference>
<dbReference type="SMART" id="SM00331">
    <property type="entry name" value="PP2C_SIG"/>
    <property type="match status" value="1"/>
</dbReference>
<comment type="caution">
    <text evidence="5">The sequence shown here is derived from an EMBL/GenBank/DDBJ whole genome shotgun (WGS) entry which is preliminary data.</text>
</comment>
<dbReference type="PANTHER" id="PTHR43156">
    <property type="entry name" value="STAGE II SPORULATION PROTEIN E-RELATED"/>
    <property type="match status" value="1"/>
</dbReference>
<dbReference type="SUPFAM" id="SSF81606">
    <property type="entry name" value="PP2C-like"/>
    <property type="match status" value="1"/>
</dbReference>
<feature type="modified residue" description="4-aspartylphosphate" evidence="2">
    <location>
        <position position="82"/>
    </location>
</feature>
<evidence type="ECO:0000256" key="3">
    <source>
        <dbReference type="SAM" id="MobiDB-lite"/>
    </source>
</evidence>
<dbReference type="PANTHER" id="PTHR43156:SF2">
    <property type="entry name" value="STAGE II SPORULATION PROTEIN E"/>
    <property type="match status" value="1"/>
</dbReference>
<organism evidence="5 6">
    <name type="scientific">Kiloniella antarctica</name>
    <dbReference type="NCBI Taxonomy" id="1550907"/>
    <lineage>
        <taxon>Bacteria</taxon>
        <taxon>Pseudomonadati</taxon>
        <taxon>Pseudomonadota</taxon>
        <taxon>Alphaproteobacteria</taxon>
        <taxon>Rhodospirillales</taxon>
        <taxon>Kiloniellaceae</taxon>
        <taxon>Kiloniella</taxon>
    </lineage>
</organism>
<feature type="region of interest" description="Disordered" evidence="3">
    <location>
        <begin position="1"/>
        <end position="20"/>
    </location>
</feature>
<evidence type="ECO:0000256" key="2">
    <source>
        <dbReference type="PROSITE-ProRule" id="PRU00169"/>
    </source>
</evidence>
<dbReference type="EMBL" id="JBHUII010000004">
    <property type="protein sequence ID" value="MFD2206042.1"/>
    <property type="molecule type" value="Genomic_DNA"/>
</dbReference>
<feature type="domain" description="Response regulatory" evidence="4">
    <location>
        <begin position="32"/>
        <end position="149"/>
    </location>
</feature>
<dbReference type="Gene3D" id="3.60.40.10">
    <property type="entry name" value="PPM-type phosphatase domain"/>
    <property type="match status" value="1"/>
</dbReference>
<keyword evidence="6" id="KW-1185">Reference proteome</keyword>
<dbReference type="SMART" id="SM00448">
    <property type="entry name" value="REC"/>
    <property type="match status" value="1"/>
</dbReference>
<name>A0ABW5BIT3_9PROT</name>
<proteinExistence type="predicted"/>
<dbReference type="InterPro" id="IPR001789">
    <property type="entry name" value="Sig_transdc_resp-reg_receiver"/>
</dbReference>
<dbReference type="InterPro" id="IPR052016">
    <property type="entry name" value="Bact_Sigma-Reg"/>
</dbReference>
<gene>
    <name evidence="5" type="ORF">ACFSKO_10480</name>
</gene>